<organism evidence="3">
    <name type="scientific">Pseudo-nitzschia australis</name>
    <dbReference type="NCBI Taxonomy" id="44445"/>
    <lineage>
        <taxon>Eukaryota</taxon>
        <taxon>Sar</taxon>
        <taxon>Stramenopiles</taxon>
        <taxon>Ochrophyta</taxon>
        <taxon>Bacillariophyta</taxon>
        <taxon>Bacillariophyceae</taxon>
        <taxon>Bacillariophycidae</taxon>
        <taxon>Bacillariales</taxon>
        <taxon>Bacillariaceae</taxon>
        <taxon>Pseudo-nitzschia</taxon>
    </lineage>
</organism>
<dbReference type="EMBL" id="HBIX01017388">
    <property type="protein sequence ID" value="CAE0719794.1"/>
    <property type="molecule type" value="Transcribed_RNA"/>
</dbReference>
<dbReference type="Gene3D" id="3.40.390.10">
    <property type="entry name" value="Collagenase (Catalytic Domain)"/>
    <property type="match status" value="1"/>
</dbReference>
<keyword evidence="2" id="KW-1133">Transmembrane helix</keyword>
<sequence length="401" mass="45965">MPRKEGCSICRLLSAIVTLAVIGAGAYAAWFFLGKPSSDELVDIAIDLGEKIKEIDFGDFTDVLENFTGFSPDMWNEDPFVGDNTTNVWVGHTDGEGGLSLELWNALDDTWTSEYEEAISDWNTLCTPKVLELTSKEVEMDRECTQADGVMKVCNGNYGETGWLGINEVLKSVPQGIIQSSVAKMNEHYLLNADYDERLYTMCHEIGHGFGLPHTDENFNNKDLGNCLDYTNSPSNNLRPGDVNCLRLLEMYGSVNRRRTSEQRRTLRHRSDAERYEDETEDDEVVQDDDYNDDDARYYFDYARSQYPDMSAEYEAAMQEMYYQIKEGSILQTEAQTEAQQQQEDNYDDEDNDSDTIDLREDRGRGKWRRLGQHSRGGDFVRRLNDGFELEVHVLYPNNRE</sequence>
<dbReference type="GO" id="GO:0008237">
    <property type="term" value="F:metallopeptidase activity"/>
    <property type="evidence" value="ECO:0007669"/>
    <property type="project" value="InterPro"/>
</dbReference>
<feature type="compositionally biased region" description="Basic and acidic residues" evidence="1">
    <location>
        <begin position="259"/>
        <end position="274"/>
    </location>
</feature>
<feature type="compositionally biased region" description="Acidic residues" evidence="1">
    <location>
        <begin position="275"/>
        <end position="291"/>
    </location>
</feature>
<accession>A0A7S4EL69</accession>
<gene>
    <name evidence="3" type="ORF">PAUS00366_LOCUS12548</name>
</gene>
<dbReference type="AlphaFoldDB" id="A0A7S4EL69"/>
<evidence type="ECO:0008006" key="4">
    <source>
        <dbReference type="Google" id="ProtNLM"/>
    </source>
</evidence>
<feature type="compositionally biased region" description="Low complexity" evidence="1">
    <location>
        <begin position="334"/>
        <end position="344"/>
    </location>
</feature>
<dbReference type="SUPFAM" id="SSF55486">
    <property type="entry name" value="Metalloproteases ('zincins'), catalytic domain"/>
    <property type="match status" value="1"/>
</dbReference>
<feature type="region of interest" description="Disordered" evidence="1">
    <location>
        <begin position="259"/>
        <end position="291"/>
    </location>
</feature>
<proteinExistence type="predicted"/>
<dbReference type="InterPro" id="IPR024079">
    <property type="entry name" value="MetalloPept_cat_dom_sf"/>
</dbReference>
<feature type="transmembrane region" description="Helical" evidence="2">
    <location>
        <begin position="12"/>
        <end position="33"/>
    </location>
</feature>
<keyword evidence="2" id="KW-0472">Membrane</keyword>
<evidence type="ECO:0000256" key="2">
    <source>
        <dbReference type="SAM" id="Phobius"/>
    </source>
</evidence>
<reference evidence="3" key="1">
    <citation type="submission" date="2021-01" db="EMBL/GenBank/DDBJ databases">
        <authorList>
            <person name="Corre E."/>
            <person name="Pelletier E."/>
            <person name="Niang G."/>
            <person name="Scheremetjew M."/>
            <person name="Finn R."/>
            <person name="Kale V."/>
            <person name="Holt S."/>
            <person name="Cochrane G."/>
            <person name="Meng A."/>
            <person name="Brown T."/>
            <person name="Cohen L."/>
        </authorList>
    </citation>
    <scope>NUCLEOTIDE SEQUENCE</scope>
    <source>
        <strain evidence="3">10249 10 AB</strain>
    </source>
</reference>
<keyword evidence="2" id="KW-0812">Transmembrane</keyword>
<evidence type="ECO:0000256" key="1">
    <source>
        <dbReference type="SAM" id="MobiDB-lite"/>
    </source>
</evidence>
<protein>
    <recommendedName>
        <fullName evidence="4">Peptidase M10 metallopeptidase domain-containing protein</fullName>
    </recommendedName>
</protein>
<evidence type="ECO:0000313" key="3">
    <source>
        <dbReference type="EMBL" id="CAE0719794.1"/>
    </source>
</evidence>
<feature type="compositionally biased region" description="Acidic residues" evidence="1">
    <location>
        <begin position="345"/>
        <end position="356"/>
    </location>
</feature>
<name>A0A7S4EL69_9STRA</name>
<feature type="region of interest" description="Disordered" evidence="1">
    <location>
        <begin position="334"/>
        <end position="373"/>
    </location>
</feature>